<protein>
    <recommendedName>
        <fullName evidence="3">NodB homology domain-containing protein</fullName>
    </recommendedName>
</protein>
<evidence type="ECO:0000256" key="1">
    <source>
        <dbReference type="ARBA" id="ARBA00004613"/>
    </source>
</evidence>
<gene>
    <name evidence="4" type="ORF">Apa02nite_056310</name>
</gene>
<dbReference type="SUPFAM" id="SSF88713">
    <property type="entry name" value="Glycoside hydrolase/deacetylase"/>
    <property type="match status" value="1"/>
</dbReference>
<keyword evidence="5" id="KW-1185">Reference proteome</keyword>
<evidence type="ECO:0000313" key="5">
    <source>
        <dbReference type="Proteomes" id="UP000624709"/>
    </source>
</evidence>
<name>A0ABQ4BFS7_9ACTN</name>
<comment type="caution">
    <text evidence="4">The sequence shown here is derived from an EMBL/GenBank/DDBJ whole genome shotgun (WGS) entry which is preliminary data.</text>
</comment>
<dbReference type="InterPro" id="IPR011330">
    <property type="entry name" value="Glyco_hydro/deAcase_b/a-brl"/>
</dbReference>
<comment type="subcellular location">
    <subcellularLocation>
        <location evidence="1">Secreted</location>
    </subcellularLocation>
</comment>
<reference evidence="4 5" key="1">
    <citation type="submission" date="2021-01" db="EMBL/GenBank/DDBJ databases">
        <title>Whole genome shotgun sequence of Actinoplanes palleronii NBRC 14916.</title>
        <authorList>
            <person name="Komaki H."/>
            <person name="Tamura T."/>
        </authorList>
    </citation>
    <scope>NUCLEOTIDE SEQUENCE [LARGE SCALE GENOMIC DNA]</scope>
    <source>
        <strain evidence="4 5">NBRC 14916</strain>
    </source>
</reference>
<dbReference type="PANTHER" id="PTHR34216">
    <property type="match status" value="1"/>
</dbReference>
<evidence type="ECO:0000259" key="3">
    <source>
        <dbReference type="Pfam" id="PF01522"/>
    </source>
</evidence>
<dbReference type="EMBL" id="BOMS01000088">
    <property type="protein sequence ID" value="GIE69523.1"/>
    <property type="molecule type" value="Genomic_DNA"/>
</dbReference>
<evidence type="ECO:0000313" key="4">
    <source>
        <dbReference type="EMBL" id="GIE69523.1"/>
    </source>
</evidence>
<dbReference type="RefSeq" id="WP_203827667.1">
    <property type="nucleotide sequence ID" value="NZ_BAAATY010000019.1"/>
</dbReference>
<feature type="domain" description="NodB homology" evidence="3">
    <location>
        <begin position="164"/>
        <end position="298"/>
    </location>
</feature>
<accession>A0ABQ4BFS7</accession>
<dbReference type="Proteomes" id="UP000624709">
    <property type="component" value="Unassembled WGS sequence"/>
</dbReference>
<dbReference type="PANTHER" id="PTHR34216:SF3">
    <property type="entry name" value="POLY-BETA-1,6-N-ACETYL-D-GLUCOSAMINE N-DEACETYLASE"/>
    <property type="match status" value="1"/>
</dbReference>
<proteinExistence type="predicted"/>
<dbReference type="InterPro" id="IPR051398">
    <property type="entry name" value="Polysacch_Deacetylase"/>
</dbReference>
<evidence type="ECO:0000256" key="2">
    <source>
        <dbReference type="ARBA" id="ARBA00022729"/>
    </source>
</evidence>
<dbReference type="Gene3D" id="3.20.20.370">
    <property type="entry name" value="Glycoside hydrolase/deacetylase"/>
    <property type="match status" value="1"/>
</dbReference>
<sequence>MQNGHGWTAGNVSASNLNDTTTCALGTQSASITTRSDNVASTLTRTGLSVNLSGAKHLRILVRVDGTDNLKGLNVYVSSDGVIANFGYVYVQSETPDPAVRWLKDGEWKWVTLPWQSATVTGNPNLAAVDSLRLRALSAGGTTCQVRLQAVQVIERRPVAAGGIVCFTYDDSYASQYTIAKRDLDKYGWPATAYTIVSSAQDADAGNTAYLSTARLKQLRTWSGWEIGPHAMTATAHNRGFAGGTNPLSATELDTDIGDTVQWLVDNDLTDGFIGHCYPQGRFSTAVQRQMLRAGVSYARAMTSTANSAETVPPADSYAIRCYTLDNNSTLSALQAQVDGVANHGGLLVYCCHDIVTTPTTSTQFSIANHTALVDYVAGKSGIRVMTLADVMRSPPG</sequence>
<dbReference type="InterPro" id="IPR002509">
    <property type="entry name" value="NODB_dom"/>
</dbReference>
<keyword evidence="2" id="KW-0732">Signal</keyword>
<organism evidence="4 5">
    <name type="scientific">Actinoplanes palleronii</name>
    <dbReference type="NCBI Taxonomy" id="113570"/>
    <lineage>
        <taxon>Bacteria</taxon>
        <taxon>Bacillati</taxon>
        <taxon>Actinomycetota</taxon>
        <taxon>Actinomycetes</taxon>
        <taxon>Micromonosporales</taxon>
        <taxon>Micromonosporaceae</taxon>
        <taxon>Actinoplanes</taxon>
    </lineage>
</organism>
<dbReference type="Pfam" id="PF01522">
    <property type="entry name" value="Polysacc_deac_1"/>
    <property type="match status" value="1"/>
</dbReference>